<feature type="transmembrane region" description="Helical" evidence="1">
    <location>
        <begin position="108"/>
        <end position="130"/>
    </location>
</feature>
<feature type="transmembrane region" description="Helical" evidence="1">
    <location>
        <begin position="42"/>
        <end position="62"/>
    </location>
</feature>
<dbReference type="EMBL" id="AP026708">
    <property type="protein sequence ID" value="BDQ33150.1"/>
    <property type="molecule type" value="Genomic_DNA"/>
</dbReference>
<feature type="transmembrane region" description="Helical" evidence="1">
    <location>
        <begin position="15"/>
        <end position="36"/>
    </location>
</feature>
<accession>A0ABM8AP93</accession>
<proteinExistence type="predicted"/>
<evidence type="ECO:0000256" key="1">
    <source>
        <dbReference type="SAM" id="Phobius"/>
    </source>
</evidence>
<dbReference type="RefSeq" id="WP_264983205.1">
    <property type="nucleotide sequence ID" value="NZ_AP026708.1"/>
</dbReference>
<reference evidence="2" key="1">
    <citation type="submission" date="2022-08" db="EMBL/GenBank/DDBJ databases">
        <title>Genome Sequence of the sulphate-reducing bacterium, Pseudodesulfovibrio portus JCM14722.</title>
        <authorList>
            <person name="Kondo R."/>
            <person name="Kataoka T."/>
        </authorList>
    </citation>
    <scope>NUCLEOTIDE SEQUENCE</scope>
    <source>
        <strain evidence="2">JCM 14722</strain>
    </source>
</reference>
<gene>
    <name evidence="2" type="ORF">JCM14722_06920</name>
</gene>
<organism evidence="2 3">
    <name type="scientific">Pseudodesulfovibrio portus</name>
    <dbReference type="NCBI Taxonomy" id="231439"/>
    <lineage>
        <taxon>Bacteria</taxon>
        <taxon>Pseudomonadati</taxon>
        <taxon>Thermodesulfobacteriota</taxon>
        <taxon>Desulfovibrionia</taxon>
        <taxon>Desulfovibrionales</taxon>
        <taxon>Desulfovibrionaceae</taxon>
    </lineage>
</organism>
<sequence>MQDFIPKLDIKEKSFHGILAIGGIAGVIEGTMQYGFTLHTAFPGMMLTLIGAFLGGFTGFFLKDLVRTWRGLKPYRGVNNDGWTMGAFMGAFVGTLLQVMASPDGSNLVIGSIIGAFVGATCGAFPDEFVTPILGRMQKSRPTGKVAGRHG</sequence>
<evidence type="ECO:0000313" key="3">
    <source>
        <dbReference type="Proteomes" id="UP001061361"/>
    </source>
</evidence>
<evidence type="ECO:0000313" key="2">
    <source>
        <dbReference type="EMBL" id="BDQ33150.1"/>
    </source>
</evidence>
<feature type="transmembrane region" description="Helical" evidence="1">
    <location>
        <begin position="83"/>
        <end position="102"/>
    </location>
</feature>
<keyword evidence="1" id="KW-1133">Transmembrane helix</keyword>
<protein>
    <submittedName>
        <fullName evidence="2">Uncharacterized protein</fullName>
    </submittedName>
</protein>
<dbReference type="Proteomes" id="UP001061361">
    <property type="component" value="Chromosome"/>
</dbReference>
<keyword evidence="3" id="KW-1185">Reference proteome</keyword>
<keyword evidence="1" id="KW-0812">Transmembrane</keyword>
<keyword evidence="1" id="KW-0472">Membrane</keyword>
<name>A0ABM8AP93_9BACT</name>